<evidence type="ECO:0000259" key="24">
    <source>
        <dbReference type="PROSITE" id="PS51987"/>
    </source>
</evidence>
<evidence type="ECO:0000256" key="5">
    <source>
        <dbReference type="ARBA" id="ARBA00021364"/>
    </source>
</evidence>
<feature type="binding site" evidence="15">
    <location>
        <position position="347"/>
    </location>
    <ligand>
        <name>L-glutamate</name>
        <dbReference type="ChEBI" id="CHEBI:29985"/>
    </ligand>
</feature>
<evidence type="ECO:0000256" key="9">
    <source>
        <dbReference type="ARBA" id="ARBA00022723"/>
    </source>
</evidence>
<dbReference type="SMR" id="A0A045JRZ5"/>
<feature type="binding site" evidence="17">
    <location>
        <position position="366"/>
    </location>
    <ligand>
        <name>Mg(2+)</name>
        <dbReference type="ChEBI" id="CHEBI:18420"/>
        <label>1</label>
    </ligand>
</feature>
<evidence type="ECO:0000313" key="46">
    <source>
        <dbReference type="Proteomes" id="UP000671119"/>
    </source>
</evidence>
<dbReference type="GO" id="GO:0019740">
    <property type="term" value="P:nitrogen utilization"/>
    <property type="evidence" value="ECO:0007669"/>
    <property type="project" value="TreeGrafter"/>
</dbReference>
<feature type="binding site" evidence="15">
    <location>
        <position position="335"/>
    </location>
    <ligand>
        <name>L-glutamate</name>
        <dbReference type="ChEBI" id="CHEBI:29985"/>
    </ligand>
</feature>
<evidence type="ECO:0000256" key="17">
    <source>
        <dbReference type="PIRSR" id="PIRSR604809-3"/>
    </source>
</evidence>
<evidence type="ECO:0000256" key="22">
    <source>
        <dbReference type="RuleBase" id="RU004356"/>
    </source>
</evidence>
<keyword evidence="12 17" id="KW-0460">Magnesium</keyword>
<dbReference type="GO" id="GO:0006542">
    <property type="term" value="P:glutamine biosynthetic process"/>
    <property type="evidence" value="ECO:0007669"/>
    <property type="project" value="InterPro"/>
</dbReference>
<evidence type="ECO:0000313" key="33">
    <source>
        <dbReference type="EMBL" id="OMH60167.1"/>
    </source>
</evidence>
<feature type="binding site" evidence="16">
    <location>
        <begin position="230"/>
        <end position="232"/>
    </location>
    <ligand>
        <name>ATP</name>
        <dbReference type="ChEBI" id="CHEBI:30616"/>
    </ligand>
</feature>
<feature type="domain" description="GS beta-grasp" evidence="23">
    <location>
        <begin position="16"/>
        <end position="100"/>
    </location>
</feature>
<dbReference type="SUPFAM" id="SSF55931">
    <property type="entry name" value="Glutamine synthetase/guanido kinase"/>
    <property type="match status" value="1"/>
</dbReference>
<evidence type="ECO:0000256" key="6">
    <source>
        <dbReference type="ARBA" id="ARBA00022490"/>
    </source>
</evidence>
<feature type="binding site" evidence="16">
    <location>
        <position position="361"/>
    </location>
    <ligand>
        <name>ATP</name>
        <dbReference type="ChEBI" id="CHEBI:30616"/>
    </ligand>
</feature>
<evidence type="ECO:0000256" key="7">
    <source>
        <dbReference type="ARBA" id="ARBA00022553"/>
    </source>
</evidence>
<dbReference type="Proteomes" id="UP000050139">
    <property type="component" value="Unassembled WGS sequence"/>
</dbReference>
<evidence type="ECO:0000313" key="25">
    <source>
        <dbReference type="EMBL" id="CFE40358.1"/>
    </source>
</evidence>
<dbReference type="GO" id="GO:0004356">
    <property type="term" value="F:glutamine synthetase activity"/>
    <property type="evidence" value="ECO:0007669"/>
    <property type="project" value="UniProtKB-EC"/>
</dbReference>
<feature type="binding site" evidence="16">
    <location>
        <begin position="278"/>
        <end position="280"/>
    </location>
    <ligand>
        <name>ATP</name>
        <dbReference type="ChEBI" id="CHEBI:30616"/>
    </ligand>
</feature>
<evidence type="ECO:0000256" key="13">
    <source>
        <dbReference type="ARBA" id="ARBA00023026"/>
    </source>
</evidence>
<evidence type="ECO:0000313" key="44">
    <source>
        <dbReference type="Proteomes" id="UP000256381"/>
    </source>
</evidence>
<dbReference type="FunFam" id="3.10.20.70:FF:000006">
    <property type="entry name" value="Glutamine synthetase"/>
    <property type="match status" value="1"/>
</dbReference>
<dbReference type="GO" id="GO:0005524">
    <property type="term" value="F:ATP binding"/>
    <property type="evidence" value="ECO:0007669"/>
    <property type="project" value="UniProtKB-KW"/>
</dbReference>
<evidence type="ECO:0000256" key="16">
    <source>
        <dbReference type="PIRSR" id="PIRSR604809-2"/>
    </source>
</evidence>
<evidence type="ECO:0000313" key="26">
    <source>
        <dbReference type="EMBL" id="CFE48799.1"/>
    </source>
</evidence>
<accession>A0A045JRZ5</accession>
<organism evidence="27 37">
    <name type="scientific">Mycobacterium tuberculosis</name>
    <dbReference type="NCBI Taxonomy" id="1773"/>
    <lineage>
        <taxon>Bacteria</taxon>
        <taxon>Bacillati</taxon>
        <taxon>Actinomycetota</taxon>
        <taxon>Actinomycetes</taxon>
        <taxon>Mycobacteriales</taxon>
        <taxon>Mycobacteriaceae</taxon>
        <taxon>Mycobacterium</taxon>
        <taxon>Mycobacterium tuberculosis complex</taxon>
    </lineage>
</organism>
<evidence type="ECO:0000313" key="41">
    <source>
        <dbReference type="Proteomes" id="UP000049023"/>
    </source>
</evidence>
<evidence type="ECO:0000256" key="3">
    <source>
        <dbReference type="ARBA" id="ARBA00011354"/>
    </source>
</evidence>
<feature type="domain" description="GS catalytic" evidence="24">
    <location>
        <begin position="108"/>
        <end position="478"/>
    </location>
</feature>
<keyword evidence="9 17" id="KW-0479">Metal-binding</keyword>
<dbReference type="InterPro" id="IPR014746">
    <property type="entry name" value="Gln_synth/guanido_kin_cat_dom"/>
</dbReference>
<feature type="binding site" evidence="15">
    <location>
        <position position="368"/>
    </location>
    <ligand>
        <name>L-glutamate</name>
        <dbReference type="ChEBI" id="CHEBI:29985"/>
    </ligand>
</feature>
<reference evidence="32 46" key="8">
    <citation type="submission" date="2021-03" db="EMBL/GenBank/DDBJ databases">
        <title>Whole Genome Sequencing of Mycobacterium tuberculosis clinical isolates from Arunachal Pradesh, India.</title>
        <authorList>
            <person name="Singh S."/>
            <person name="Mudliar S.R."/>
            <person name="Kulsum U."/>
            <person name="Rufai S.B."/>
            <person name="Singh P.K."/>
            <person name="Umpo M."/>
            <person name="Nyori M."/>
        </authorList>
    </citation>
    <scope>NUCLEOTIDE SEQUENCE [LARGE SCALE GENOMIC DNA]</scope>
    <source>
        <strain evidence="32 46">OMICS/BPL/0142/20/SP</strain>
    </source>
</reference>
<dbReference type="FunFam" id="3.30.590.10:FF:000001">
    <property type="entry name" value="Glutamine synthetase"/>
    <property type="match status" value="1"/>
</dbReference>
<dbReference type="Proteomes" id="UP000189452">
    <property type="component" value="Chromosome"/>
</dbReference>
<evidence type="ECO:0000313" key="38">
    <source>
        <dbReference type="Proteomes" id="UP000046947"/>
    </source>
</evidence>
<dbReference type="EMBL" id="CSAD01000313">
    <property type="protein sequence ID" value="COV71647.1"/>
    <property type="molecule type" value="Genomic_DNA"/>
</dbReference>
<evidence type="ECO:0000313" key="31">
    <source>
        <dbReference type="EMBL" id="COV71647.1"/>
    </source>
</evidence>
<dbReference type="Proteomes" id="UP000300237">
    <property type="component" value="Chromosome"/>
</dbReference>
<evidence type="ECO:0000259" key="23">
    <source>
        <dbReference type="PROSITE" id="PS51986"/>
    </source>
</evidence>
<evidence type="ECO:0000313" key="42">
    <source>
        <dbReference type="Proteomes" id="UP000050139"/>
    </source>
</evidence>
<dbReference type="Proteomes" id="UP000045842">
    <property type="component" value="Unassembled WGS sequence"/>
</dbReference>
<dbReference type="RefSeq" id="WP_003411475.1">
    <property type="nucleotide sequence ID" value="NZ_AP017901.1"/>
</dbReference>
<keyword evidence="7 18" id="KW-0597">Phosphoprotein</keyword>
<keyword evidence="8 22" id="KW-0436">Ligase</keyword>
<keyword evidence="6 21" id="KW-0963">Cytoplasm</keyword>
<dbReference type="OMA" id="PHPHEFE"/>
<proteinExistence type="inferred from homology"/>
<evidence type="ECO:0000256" key="1">
    <source>
        <dbReference type="ARBA" id="ARBA00004496"/>
    </source>
</evidence>
<evidence type="ECO:0000256" key="4">
    <source>
        <dbReference type="ARBA" id="ARBA00012937"/>
    </source>
</evidence>
<dbReference type="Proteomes" id="UP000046680">
    <property type="component" value="Unassembled WGS sequence"/>
</dbReference>
<feature type="binding site" evidence="17">
    <location>
        <position position="219"/>
    </location>
    <ligand>
        <name>Mg(2+)</name>
        <dbReference type="ChEBI" id="CHEBI:18420"/>
        <label>2</label>
    </ligand>
</feature>
<evidence type="ECO:0000313" key="27">
    <source>
        <dbReference type="EMBL" id="CFR70362.1"/>
    </source>
</evidence>
<dbReference type="Proteomes" id="UP000048289">
    <property type="component" value="Unassembled WGS sequence"/>
</dbReference>
<evidence type="ECO:0000313" key="34">
    <source>
        <dbReference type="EMBL" id="REQ47788.1"/>
    </source>
</evidence>
<feature type="modified residue" description="O-AMP-tyrosine" evidence="18">
    <location>
        <position position="406"/>
    </location>
</feature>
<evidence type="ECO:0000313" key="30">
    <source>
        <dbReference type="EMBL" id="CLV45892.1"/>
    </source>
</evidence>
<evidence type="ECO:0000313" key="37">
    <source>
        <dbReference type="Proteomes" id="UP000046680"/>
    </source>
</evidence>
<comment type="subunit">
    <text evidence="3 21">Oligomer of 12 subunits arranged in the form of two hexagons.</text>
</comment>
<feature type="binding site" evidence="16">
    <location>
        <position position="214"/>
    </location>
    <ligand>
        <name>ATP</name>
        <dbReference type="ChEBI" id="CHEBI:30616"/>
    </ligand>
</feature>
<comment type="cofactor">
    <cofactor evidence="17">
        <name>Mg(2+)</name>
        <dbReference type="ChEBI" id="CHEBI:18420"/>
    </cofactor>
    <text evidence="17">Binds 2 Mg(2+) ions per subunit.</text>
</comment>
<evidence type="ECO:0000256" key="10">
    <source>
        <dbReference type="ARBA" id="ARBA00022741"/>
    </source>
</evidence>
<reference evidence="33 43" key="3">
    <citation type="submission" date="2016-04" db="EMBL/GenBank/DDBJ databases">
        <authorList>
            <person name="Bigi M."/>
            <person name="Bigi F."/>
            <person name="Soria M.A."/>
        </authorList>
    </citation>
    <scope>NUCLEOTIDE SEQUENCE [LARGE SCALE GENOMIC DNA]</scope>
    <source>
        <strain evidence="33 43">6548</strain>
    </source>
</reference>
<dbReference type="EMBL" id="LR027516">
    <property type="protein sequence ID" value="VCU50502.1"/>
    <property type="molecule type" value="Genomic_DNA"/>
</dbReference>
<evidence type="ECO:0000313" key="36">
    <source>
        <dbReference type="Proteomes" id="UP000045842"/>
    </source>
</evidence>
<evidence type="ECO:0000313" key="45">
    <source>
        <dbReference type="Proteomes" id="UP000300237"/>
    </source>
</evidence>
<dbReference type="SUPFAM" id="SSF54368">
    <property type="entry name" value="Glutamine synthetase, N-terminal domain"/>
    <property type="match status" value="1"/>
</dbReference>
<reference evidence="35 45" key="7">
    <citation type="submission" date="2018-08" db="EMBL/GenBank/DDBJ databases">
        <authorList>
            <person name="Fokvardsen B D."/>
            <person name="Norman A."/>
        </authorList>
    </citation>
    <scope>NUCLEOTIDE SEQUENCE [LARGE SCALE GENOMIC DNA]</scope>
    <source>
        <strain evidence="35 45">DKC2</strain>
    </source>
</reference>
<feature type="binding site" evidence="16">
    <location>
        <position position="347"/>
    </location>
    <ligand>
        <name>ATP</name>
        <dbReference type="ChEBI" id="CHEBI:30616"/>
    </ligand>
</feature>
<dbReference type="InterPro" id="IPR027302">
    <property type="entry name" value="Gln_synth_N_conserv_site"/>
</dbReference>
<dbReference type="InterPro" id="IPR036651">
    <property type="entry name" value="Gln_synt_N_sf"/>
</dbReference>
<dbReference type="Proteomes" id="UP000048948">
    <property type="component" value="Unassembled WGS sequence"/>
</dbReference>
<evidence type="ECO:0000256" key="15">
    <source>
        <dbReference type="PIRSR" id="PIRSR604809-1"/>
    </source>
</evidence>
<feature type="binding site" evidence="15">
    <location>
        <begin position="271"/>
        <end position="272"/>
    </location>
    <ligand>
        <name>L-glutamate</name>
        <dbReference type="ChEBI" id="CHEBI:29985"/>
    </ligand>
</feature>
<keyword evidence="10 16" id="KW-0547">Nucleotide-binding</keyword>
<dbReference type="Proteomes" id="UP000256381">
    <property type="component" value="Unassembled WGS sequence"/>
</dbReference>
<dbReference type="InterPro" id="IPR001637">
    <property type="entry name" value="Gln_synth_I_adenylation_site"/>
</dbReference>
<name>A0A045JRZ5_MYCTX</name>
<reference evidence="33 43" key="5">
    <citation type="submission" date="2017-02" db="EMBL/GenBank/DDBJ databases">
        <title>Protein polymorphisms may explain contrasting epidemiological fitness of two variants of a multidrug-resistant Mycobacterium tuberculosis strain.</title>
        <authorList>
            <person name="Bigi M.M."/>
            <person name="Lopez B."/>
            <person name="Blanco F.C."/>
            <person name="Sasiain M.C."/>
            <person name="De La Barrera S."/>
            <person name="Ritacco V."/>
            <person name="Bigi F."/>
            <person name="Soria M.A."/>
        </authorList>
    </citation>
    <scope>NUCLEOTIDE SEQUENCE [LARGE SCALE GENOMIC DNA]</scope>
    <source>
        <strain evidence="33 43">6548</strain>
    </source>
</reference>
<dbReference type="PANTHER" id="PTHR43407">
    <property type="entry name" value="GLUTAMINE SYNTHETASE"/>
    <property type="match status" value="1"/>
</dbReference>
<dbReference type="PROSITE" id="PS51987">
    <property type="entry name" value="GS_CATALYTIC"/>
    <property type="match status" value="1"/>
</dbReference>
<evidence type="ECO:0000256" key="20">
    <source>
        <dbReference type="RuleBase" id="RU000384"/>
    </source>
</evidence>
<evidence type="ECO:0000313" key="28">
    <source>
        <dbReference type="EMBL" id="CKR49227.1"/>
    </source>
</evidence>
<dbReference type="Proteomes" id="UP000049023">
    <property type="component" value="Unassembled WGS sequence"/>
</dbReference>
<evidence type="ECO:0000313" key="29">
    <source>
        <dbReference type="EMBL" id="CKS32261.1"/>
    </source>
</evidence>
<evidence type="ECO:0000313" key="43">
    <source>
        <dbReference type="Proteomes" id="UP000189452"/>
    </source>
</evidence>
<reference evidence="34" key="6">
    <citation type="submission" date="2018-07" db="EMBL/GenBank/DDBJ databases">
        <authorList>
            <person name="Shah S."/>
            <person name="Brown T."/>
            <person name="Auld S."/>
            <person name="Bratton K."/>
            <person name="Narechania A."/>
            <person name="Mathema B."/>
            <person name="Gandhi N."/>
        </authorList>
    </citation>
    <scope>NUCLEOTIDE SEQUENCE</scope>
    <source>
        <strain evidence="34">32301_S10</strain>
    </source>
</reference>
<keyword evidence="13" id="KW-0843">Virulence</keyword>
<dbReference type="SMART" id="SM01230">
    <property type="entry name" value="Gln-synt_C"/>
    <property type="match status" value="1"/>
</dbReference>
<dbReference type="Gene3D" id="3.30.590.10">
    <property type="entry name" value="Glutamine synthetase/guanido kinase, catalytic domain"/>
    <property type="match status" value="1"/>
</dbReference>
<dbReference type="GO" id="GO:0005737">
    <property type="term" value="C:cytoplasm"/>
    <property type="evidence" value="ECO:0007669"/>
    <property type="project" value="UniProtKB-SubCell"/>
</dbReference>
<dbReference type="EC" id="6.3.1.2" evidence="4 22"/>
<dbReference type="InterPro" id="IPR027303">
    <property type="entry name" value="Gln_synth_gly_rich_site"/>
</dbReference>
<evidence type="ECO:0000256" key="18">
    <source>
        <dbReference type="PIRSR" id="PIRSR604809-50"/>
    </source>
</evidence>
<dbReference type="GO" id="GO:0046872">
    <property type="term" value="F:metal ion binding"/>
    <property type="evidence" value="ECO:0007669"/>
    <property type="project" value="UniProtKB-KW"/>
</dbReference>
<feature type="binding site" evidence="15">
    <location>
        <position position="329"/>
    </location>
    <ligand>
        <name>L-glutamate</name>
        <dbReference type="ChEBI" id="CHEBI:29985"/>
    </ligand>
</feature>
<feature type="binding site" evidence="17">
    <location>
        <position position="133"/>
    </location>
    <ligand>
        <name>Mg(2+)</name>
        <dbReference type="ChEBI" id="CHEBI:18420"/>
        <label>1</label>
    </ligand>
</feature>
<dbReference type="EMBL" id="CFOH01000147">
    <property type="protein sequence ID" value="CFE48799.1"/>
    <property type="molecule type" value="Genomic_DNA"/>
</dbReference>
<dbReference type="EMBL" id="CGCX01000228">
    <property type="protein sequence ID" value="CFR70362.1"/>
    <property type="molecule type" value="Genomic_DNA"/>
</dbReference>
<dbReference type="GeneID" id="45426197"/>
<reference evidence="30 42" key="1">
    <citation type="submission" date="2015-03" db="EMBL/GenBank/DDBJ databases">
        <authorList>
            <consortium name="Pathogen Informatics"/>
            <person name="Murphy D."/>
        </authorList>
    </citation>
    <scope>NUCLEOTIDE SEQUENCE [LARGE SCALE GENOMIC DNA]</scope>
    <source>
        <strain evidence="30 42">0268S</strain>
    </source>
</reference>
<dbReference type="PANTHER" id="PTHR43407:SF1">
    <property type="entry name" value="LENGSIN"/>
    <property type="match status" value="1"/>
</dbReference>
<feature type="binding site" evidence="17">
    <location>
        <position position="135"/>
    </location>
    <ligand>
        <name>Mg(2+)</name>
        <dbReference type="ChEBI" id="CHEBI:18420"/>
        <label>2</label>
    </ligand>
</feature>
<evidence type="ECO:0000313" key="40">
    <source>
        <dbReference type="Proteomes" id="UP000048948"/>
    </source>
</evidence>
<gene>
    <name evidence="27" type="primary">glnA1</name>
    <name evidence="32" type="synonym">glnA</name>
    <name evidence="33" type="ORF">A4S10_02339</name>
    <name evidence="35" type="ORF">DKC2_2345</name>
    <name evidence="34" type="ORF">DSJ38_22280</name>
    <name evidence="27" type="ORF">ERS007657_00876</name>
    <name evidence="31" type="ORF">ERS007679_02336</name>
    <name evidence="25" type="ORF">ERS007681_02480</name>
    <name evidence="26" type="ORF">ERS007688_01218</name>
    <name evidence="29" type="ORF">ERS027646_01651</name>
    <name evidence="28" type="ORF">ERS027661_01454</name>
    <name evidence="30" type="ORF">ERS094118_00185</name>
    <name evidence="32" type="ORF">J8J21_15885</name>
</gene>
<dbReference type="EMBL" id="CNGE01000255">
    <property type="protein sequence ID" value="CKS32261.1"/>
    <property type="molecule type" value="Genomic_DNA"/>
</dbReference>
<dbReference type="GO" id="GO:0016020">
    <property type="term" value="C:membrane"/>
    <property type="evidence" value="ECO:0007669"/>
    <property type="project" value="TreeGrafter"/>
</dbReference>
<dbReference type="EMBL" id="COPH01000001">
    <property type="protein sequence ID" value="CLV45892.1"/>
    <property type="molecule type" value="Genomic_DNA"/>
</dbReference>
<evidence type="ECO:0000313" key="35">
    <source>
        <dbReference type="EMBL" id="VCU50502.1"/>
    </source>
</evidence>
<evidence type="ECO:0000256" key="14">
    <source>
        <dbReference type="ARBA" id="ARBA00049436"/>
    </source>
</evidence>
<feature type="binding site" evidence="17">
    <location>
        <position position="227"/>
    </location>
    <ligand>
        <name>Mg(2+)</name>
        <dbReference type="ChEBI" id="CHEBI:18420"/>
        <label>2</label>
    </ligand>
</feature>
<dbReference type="AlphaFoldDB" id="A0A045JRZ5"/>
<dbReference type="PROSITE" id="PS00182">
    <property type="entry name" value="GLNA_ADENYLATION"/>
    <property type="match status" value="1"/>
</dbReference>
<reference evidence="36 37" key="2">
    <citation type="submission" date="2015-03" db="EMBL/GenBank/DDBJ databases">
        <authorList>
            <consortium name="Pathogen Informatics"/>
        </authorList>
    </citation>
    <scope>NUCLEOTIDE SEQUENCE [LARGE SCALE GENOMIC DNA]</scope>
    <source>
        <strain evidence="29 40">Bir 172</strain>
        <strain evidence="28 41">Bir 187</strain>
        <strain evidence="27 37">C09601061</strain>
        <strain evidence="31 36">G09801536</strain>
        <strain evidence="25 39">G09901357</strain>
        <strain evidence="26 38">H09601792</strain>
    </source>
</reference>
<evidence type="ECO:0000313" key="39">
    <source>
        <dbReference type="Proteomes" id="UP000048289"/>
    </source>
</evidence>
<dbReference type="EMBL" id="CNFU01000244">
    <property type="protein sequence ID" value="CKR49227.1"/>
    <property type="molecule type" value="Genomic_DNA"/>
</dbReference>
<dbReference type="Proteomes" id="UP000046947">
    <property type="component" value="Unassembled WGS sequence"/>
</dbReference>
<sequence>MTEKTPDDVFKLAKDEKVEYVDVRFCDLPGIMQHFTIPASAFDKSVFDDGLAFDGSSIRGFQSIHESDMLLLPDPETARIDPFRAAKTLNINFFVHDPFTLEPYSRDPRNIARKAENYLISTGIADTAYFGAEAEFYIFDSVSFDSRANGSFYEVDAISGWWNTGAATEADGSPNRGYKVRHKGGYFPVAPNDQYVDLRDKMLTNLINSGFILEKGHHEVGSGGQAEINYQFNSLLHAADDMQLYKYIIKNTAWQNGKTVTFMPKPLFGDNGSGMHCHQSLWKDGAPLMYDETGYAGLSDTARHYIGGLLHHAPSLLAFTNPTVNSYKRLVPGYEAPINLVYSQRNRSACVRIPITGSNPKAKRLEFRSPDSSGNPYLAFSAMLMAGLDGIKNKIEPQAPVDKDLYELPPEEAASIPQTPTQLSDVIDRLEADHEYLTEGGVFTNDLIETWISFKRENEIEPVNIRPHPYEFALYYDV</sequence>
<dbReference type="PROSITE" id="PS00181">
    <property type="entry name" value="GLNA_ATP"/>
    <property type="match status" value="1"/>
</dbReference>
<dbReference type="EMBL" id="LWDQ01000001">
    <property type="protein sequence ID" value="OMH60167.1"/>
    <property type="molecule type" value="Genomic_DNA"/>
</dbReference>
<dbReference type="Pfam" id="PF00120">
    <property type="entry name" value="Gln-synt_C"/>
    <property type="match status" value="1"/>
</dbReference>
<evidence type="ECO:0000256" key="2">
    <source>
        <dbReference type="ARBA" id="ARBA00009897"/>
    </source>
</evidence>
<dbReference type="NCBIfam" id="TIGR00653">
    <property type="entry name" value="GlnA"/>
    <property type="match status" value="1"/>
</dbReference>
<dbReference type="EMBL" id="QTBD01000235">
    <property type="protein sequence ID" value="REQ47788.1"/>
    <property type="molecule type" value="Genomic_DNA"/>
</dbReference>
<dbReference type="PROSITE" id="PS51986">
    <property type="entry name" value="GS_BETA_GRASP"/>
    <property type="match status" value="1"/>
</dbReference>
<comment type="similarity">
    <text evidence="2 19 20">Belongs to the glutamine synthetase family.</text>
</comment>
<dbReference type="InterPro" id="IPR008147">
    <property type="entry name" value="Gln_synt_N"/>
</dbReference>
<dbReference type="Gene3D" id="3.10.20.70">
    <property type="entry name" value="Glutamine synthetase, N-terminal domain"/>
    <property type="match status" value="1"/>
</dbReference>
<protein>
    <recommendedName>
        <fullName evidence="5 22">Glutamine synthetase</fullName>
        <ecNumber evidence="4 22">6.3.1.2</ecNumber>
    </recommendedName>
</protein>
<comment type="catalytic activity">
    <reaction evidence="14 22">
        <text>L-glutamate + NH4(+) + ATP = L-glutamine + ADP + phosphate + H(+)</text>
        <dbReference type="Rhea" id="RHEA:16169"/>
        <dbReference type="ChEBI" id="CHEBI:15378"/>
        <dbReference type="ChEBI" id="CHEBI:28938"/>
        <dbReference type="ChEBI" id="CHEBI:29985"/>
        <dbReference type="ChEBI" id="CHEBI:30616"/>
        <dbReference type="ChEBI" id="CHEBI:43474"/>
        <dbReference type="ChEBI" id="CHEBI:58359"/>
        <dbReference type="ChEBI" id="CHEBI:456216"/>
        <dbReference type="EC" id="6.3.1.2"/>
    </reaction>
</comment>
<dbReference type="Pfam" id="PF03951">
    <property type="entry name" value="Gln-synt_N"/>
    <property type="match status" value="1"/>
</dbReference>
<dbReference type="EMBL" id="CFOE01000330">
    <property type="protein sequence ID" value="CFE40358.1"/>
    <property type="molecule type" value="Genomic_DNA"/>
</dbReference>
<dbReference type="InterPro" id="IPR008146">
    <property type="entry name" value="Gln_synth_cat_dom"/>
</dbReference>
<dbReference type="Proteomes" id="UP000671119">
    <property type="component" value="Unassembled WGS sequence"/>
</dbReference>
<keyword evidence="11 16" id="KW-0067">ATP-binding</keyword>
<comment type="subcellular location">
    <subcellularLocation>
        <location evidence="1 21">Cytoplasm</location>
    </subcellularLocation>
</comment>
<evidence type="ECO:0000256" key="21">
    <source>
        <dbReference type="RuleBase" id="RU000387"/>
    </source>
</evidence>
<evidence type="ECO:0000256" key="11">
    <source>
        <dbReference type="ARBA" id="ARBA00022840"/>
    </source>
</evidence>
<evidence type="ECO:0000256" key="19">
    <source>
        <dbReference type="PROSITE-ProRule" id="PRU01330"/>
    </source>
</evidence>
<evidence type="ECO:0000256" key="8">
    <source>
        <dbReference type="ARBA" id="ARBA00022598"/>
    </source>
</evidence>
<dbReference type="InterPro" id="IPR004809">
    <property type="entry name" value="Gln_synth_I"/>
</dbReference>
<dbReference type="PROSITE" id="PS00180">
    <property type="entry name" value="GLNA_1"/>
    <property type="match status" value="1"/>
</dbReference>
<dbReference type="EMBL" id="JAGIZI010000027">
    <property type="protein sequence ID" value="MBP0684562.1"/>
    <property type="molecule type" value="Genomic_DNA"/>
</dbReference>
<reference evidence="34 44" key="4">
    <citation type="journal article" date="2017" name="N. Engl. J. Med.">
        <title>Transmission of Extensively Drug-Resistant Tuberculosis in South Africa.</title>
        <authorList>
            <person name="Shah N.S."/>
            <person name="Auld S.C."/>
            <person name="Brust J.C."/>
            <person name="Mathema B."/>
            <person name="Ismail N."/>
            <person name="Moodley P."/>
            <person name="Mlisana K."/>
            <person name="Allana S."/>
            <person name="Campbell A."/>
            <person name="Mthiyane T."/>
            <person name="Morris N."/>
            <person name="Mpangase P."/>
            <person name="van der Meulen H."/>
            <person name="Omar S.V."/>
            <person name="Brown T.S."/>
            <person name="Narechania A."/>
            <person name="Shaskina E."/>
            <person name="Kapwata T."/>
            <person name="Kreiswirth B."/>
            <person name="Gandhi N.R."/>
        </authorList>
    </citation>
    <scope>NUCLEOTIDE SEQUENCE [LARGE SCALE GENOMIC DNA]</scope>
    <source>
        <strain evidence="34 44">32301_S10</strain>
    </source>
</reference>
<evidence type="ECO:0000256" key="12">
    <source>
        <dbReference type="ARBA" id="ARBA00022842"/>
    </source>
</evidence>
<evidence type="ECO:0000313" key="32">
    <source>
        <dbReference type="EMBL" id="MBP0684562.1"/>
    </source>
</evidence>
<feature type="binding site" evidence="17">
    <location>
        <position position="276"/>
    </location>
    <ligand>
        <name>Mg(2+)</name>
        <dbReference type="ChEBI" id="CHEBI:18420"/>
        <label>1</label>
    </ligand>
</feature>